<gene>
    <name evidence="7" type="ORF">GO608_10025</name>
</gene>
<keyword evidence="3 5" id="KW-0238">DNA-binding</keyword>
<keyword evidence="8" id="KW-1185">Reference proteome</keyword>
<dbReference type="PROSITE" id="PS01081">
    <property type="entry name" value="HTH_TETR_1"/>
    <property type="match status" value="1"/>
</dbReference>
<feature type="DNA-binding region" description="H-T-H motif" evidence="5">
    <location>
        <begin position="35"/>
        <end position="54"/>
    </location>
</feature>
<keyword evidence="4" id="KW-0804">Transcription</keyword>
<dbReference type="EMBL" id="WTVH01000017">
    <property type="protein sequence ID" value="NMF93663.1"/>
    <property type="molecule type" value="Genomic_DNA"/>
</dbReference>
<accession>A0ABX1N308</accession>
<dbReference type="PANTHER" id="PTHR30055:SF234">
    <property type="entry name" value="HTH-TYPE TRANSCRIPTIONAL REGULATOR BETI"/>
    <property type="match status" value="1"/>
</dbReference>
<keyword evidence="2" id="KW-0805">Transcription regulation</keyword>
<comment type="caution">
    <text evidence="7">The sequence shown here is derived from an EMBL/GenBank/DDBJ whole genome shotgun (WGS) entry which is preliminary data.</text>
</comment>
<dbReference type="Proteomes" id="UP000601990">
    <property type="component" value="Unassembled WGS sequence"/>
</dbReference>
<organism evidence="7 8">
    <name type="scientific">Aromatoleum buckelii</name>
    <dbReference type="NCBI Taxonomy" id="200254"/>
    <lineage>
        <taxon>Bacteria</taxon>
        <taxon>Pseudomonadati</taxon>
        <taxon>Pseudomonadota</taxon>
        <taxon>Betaproteobacteria</taxon>
        <taxon>Rhodocyclales</taxon>
        <taxon>Rhodocyclaceae</taxon>
        <taxon>Aromatoleum</taxon>
    </lineage>
</organism>
<dbReference type="RefSeq" id="WP_169198927.1">
    <property type="nucleotide sequence ID" value="NZ_WTVH02000010.1"/>
</dbReference>
<evidence type="ECO:0000259" key="6">
    <source>
        <dbReference type="PROSITE" id="PS50977"/>
    </source>
</evidence>
<dbReference type="InterPro" id="IPR001647">
    <property type="entry name" value="HTH_TetR"/>
</dbReference>
<dbReference type="PRINTS" id="PR00455">
    <property type="entry name" value="HTHTETR"/>
</dbReference>
<keyword evidence="1" id="KW-0678">Repressor</keyword>
<dbReference type="Pfam" id="PF00440">
    <property type="entry name" value="TetR_N"/>
    <property type="match status" value="1"/>
</dbReference>
<evidence type="ECO:0000256" key="1">
    <source>
        <dbReference type="ARBA" id="ARBA00022491"/>
    </source>
</evidence>
<dbReference type="PANTHER" id="PTHR30055">
    <property type="entry name" value="HTH-TYPE TRANSCRIPTIONAL REGULATOR RUTR"/>
    <property type="match status" value="1"/>
</dbReference>
<dbReference type="InterPro" id="IPR050109">
    <property type="entry name" value="HTH-type_TetR-like_transc_reg"/>
</dbReference>
<dbReference type="InterPro" id="IPR023772">
    <property type="entry name" value="DNA-bd_HTH_TetR-type_CS"/>
</dbReference>
<name>A0ABX1N308_9RHOO</name>
<protein>
    <submittedName>
        <fullName evidence="7">TetR family transcriptional regulator</fullName>
    </submittedName>
</protein>
<evidence type="ECO:0000256" key="5">
    <source>
        <dbReference type="PROSITE-ProRule" id="PRU00335"/>
    </source>
</evidence>
<dbReference type="Gene3D" id="1.10.357.10">
    <property type="entry name" value="Tetracycline Repressor, domain 2"/>
    <property type="match status" value="1"/>
</dbReference>
<dbReference type="InterPro" id="IPR039538">
    <property type="entry name" value="BetI_C"/>
</dbReference>
<dbReference type="InterPro" id="IPR036271">
    <property type="entry name" value="Tet_transcr_reg_TetR-rel_C_sf"/>
</dbReference>
<sequence>MRKLNKKEEQRKASTENILACALDLFVKNGYRATTIDMIAARAGLTKGAIYFYFKTKEAIILTLLEEAEKYIVDPIEEYMANAGPRADAKLVKFINTQALLGVTKPQHVLLLILVSIDFSGAGDDIEKMAKAIYRRMYGHVEQLIAQGQTEGVFRSDSGSDELASIVMAAHDGVLIEWYRRPNELTGKTLTKALRSVLLNGLIVENKDILTIETAREKAL</sequence>
<evidence type="ECO:0000313" key="8">
    <source>
        <dbReference type="Proteomes" id="UP000601990"/>
    </source>
</evidence>
<evidence type="ECO:0000256" key="2">
    <source>
        <dbReference type="ARBA" id="ARBA00023015"/>
    </source>
</evidence>
<dbReference type="SUPFAM" id="SSF48498">
    <property type="entry name" value="Tetracyclin repressor-like, C-terminal domain"/>
    <property type="match status" value="1"/>
</dbReference>
<evidence type="ECO:0000256" key="3">
    <source>
        <dbReference type="ARBA" id="ARBA00023125"/>
    </source>
</evidence>
<evidence type="ECO:0000313" key="7">
    <source>
        <dbReference type="EMBL" id="NMF93663.1"/>
    </source>
</evidence>
<feature type="domain" description="HTH tetR-type" evidence="6">
    <location>
        <begin position="12"/>
        <end position="72"/>
    </location>
</feature>
<dbReference type="InterPro" id="IPR009057">
    <property type="entry name" value="Homeodomain-like_sf"/>
</dbReference>
<dbReference type="SUPFAM" id="SSF46689">
    <property type="entry name" value="Homeodomain-like"/>
    <property type="match status" value="1"/>
</dbReference>
<evidence type="ECO:0000256" key="4">
    <source>
        <dbReference type="ARBA" id="ARBA00023163"/>
    </source>
</evidence>
<dbReference type="PROSITE" id="PS50977">
    <property type="entry name" value="HTH_TETR_2"/>
    <property type="match status" value="1"/>
</dbReference>
<proteinExistence type="predicted"/>
<reference evidence="7" key="1">
    <citation type="submission" date="2019-12" db="EMBL/GenBank/DDBJ databases">
        <title>Comparative genomics gives insights into the taxonomy of the Azoarcus-Aromatoleum group and reveals separate origins of nif in the plant-associated Azoarcus and non-plant-associated Aromatoleum sub-groups.</title>
        <authorList>
            <person name="Lafos M."/>
            <person name="Maluk M."/>
            <person name="Batista M."/>
            <person name="Junghare M."/>
            <person name="Carmona M."/>
            <person name="Faoro H."/>
            <person name="Cruz L.M."/>
            <person name="Battistoni F."/>
            <person name="De Souza E."/>
            <person name="Pedrosa F."/>
            <person name="Chen W.-M."/>
            <person name="Poole P.S."/>
            <person name="Dixon R.A."/>
            <person name="James E.K."/>
        </authorList>
    </citation>
    <scope>NUCLEOTIDE SEQUENCE</scope>
    <source>
        <strain evidence="7">U120</strain>
    </source>
</reference>
<dbReference type="Pfam" id="PF13977">
    <property type="entry name" value="TetR_C_6"/>
    <property type="match status" value="1"/>
</dbReference>